<evidence type="ECO:0000256" key="3">
    <source>
        <dbReference type="ARBA" id="ARBA00022553"/>
    </source>
</evidence>
<dbReference type="InterPro" id="IPR013656">
    <property type="entry name" value="PAS_4"/>
</dbReference>
<feature type="domain" description="PAS" evidence="7">
    <location>
        <begin position="118"/>
        <end position="188"/>
    </location>
</feature>
<dbReference type="Pfam" id="PF00512">
    <property type="entry name" value="HisKA"/>
    <property type="match status" value="1"/>
</dbReference>
<dbReference type="NCBIfam" id="TIGR00229">
    <property type="entry name" value="sensory_box"/>
    <property type="match status" value="2"/>
</dbReference>
<dbReference type="PROSITE" id="PS50109">
    <property type="entry name" value="HIS_KIN"/>
    <property type="match status" value="1"/>
</dbReference>
<dbReference type="SMART" id="SM00091">
    <property type="entry name" value="PAS"/>
    <property type="match status" value="3"/>
</dbReference>
<dbReference type="InterPro" id="IPR003594">
    <property type="entry name" value="HATPase_dom"/>
</dbReference>
<dbReference type="Gene3D" id="1.10.287.130">
    <property type="match status" value="1"/>
</dbReference>
<dbReference type="PANTHER" id="PTHR43304:SF1">
    <property type="entry name" value="PAC DOMAIN-CONTAINING PROTEIN"/>
    <property type="match status" value="1"/>
</dbReference>
<keyword evidence="10" id="KW-1185">Reference proteome</keyword>
<evidence type="ECO:0000256" key="5">
    <source>
        <dbReference type="ARBA" id="ARBA00022777"/>
    </source>
</evidence>
<dbReference type="Gene3D" id="3.30.565.10">
    <property type="entry name" value="Histidine kinase-like ATPase, C-terminal domain"/>
    <property type="match status" value="1"/>
</dbReference>
<dbReference type="PRINTS" id="PR00344">
    <property type="entry name" value="BCTRLSENSOR"/>
</dbReference>
<feature type="domain" description="PAS" evidence="7">
    <location>
        <begin position="245"/>
        <end position="317"/>
    </location>
</feature>
<dbReference type="InterPro" id="IPR003661">
    <property type="entry name" value="HisK_dim/P_dom"/>
</dbReference>
<dbReference type="Pfam" id="PF02518">
    <property type="entry name" value="HATPase_c"/>
    <property type="match status" value="1"/>
</dbReference>
<dbReference type="Gene3D" id="2.10.70.100">
    <property type="match status" value="1"/>
</dbReference>
<dbReference type="InterPro" id="IPR000014">
    <property type="entry name" value="PAS"/>
</dbReference>
<evidence type="ECO:0000259" key="6">
    <source>
        <dbReference type="PROSITE" id="PS50109"/>
    </source>
</evidence>
<feature type="domain" description="PAC" evidence="8">
    <location>
        <begin position="448"/>
        <end position="500"/>
    </location>
</feature>
<dbReference type="SMART" id="SM00388">
    <property type="entry name" value="HisKA"/>
    <property type="match status" value="1"/>
</dbReference>
<comment type="caution">
    <text evidence="9">The sequence shown here is derived from an EMBL/GenBank/DDBJ whole genome shotgun (WGS) entry which is preliminary data.</text>
</comment>
<sequence>MRLLNQSLNGILLNIGSPLIVADRGLNIVHVSNASEELFQINTDEQLPHLSLLKRQKGFPDIVDLANQAMTERRRIETEIRGDDIDAIISIVPNTQESGQVSGAIILIADNTNELRRTRNELQLIFDNFPQAIFVRDRNGKIVKANPAACAMVGAADRDVEGEDYYGLLGEADAEAAAALDRRFLEGGHSLEENIGRMTFANGEARWVRVTHVRSRDSETGEPLIYGLKEDVTSEQEALKAVQRSEERLALATDASGIGLWDHNLETSTVWWSDRFKNLLGIDDKDFTGDLDAFTTRLHPEDADRIMEAMRQHLEDGVPYEEVYRLRRADGTYLWVEARGEASRDADGKAVRMTGTIDDITERNRTLLELRERNGLLQQAARMSGLGFWRIDLLDDSLFWSEQIYAVHDVTPETFSPTLEAAMAFYHPDDVDHVRALVDKARNDKQSFEYEARIVRPSGEVRRVKSVGEVDVDPSRNTTSVFGIFLDVTEVREREADLRAALAALSESNEELNRFSYVCSHDMKEPVRLIAAMCDLLQEPEVQGDAGERTELIARIGSNTRRLSDIISSLLAYSRIDQKVEHIDVDLNQVVSDIQEGLELGIAESGAKVVAGDLPVVSGARVHFTQLFQNLIANAIKFNGTPAPEIRISAEVGASTVTIRVEDNGPGIPEDAREEVFVVFRRLQRREEVEGTGLGLSICQRIVHQYGGTIIVEDSTALGGACFVISLPKAELKP</sequence>
<evidence type="ECO:0000313" key="10">
    <source>
        <dbReference type="Proteomes" id="UP001209755"/>
    </source>
</evidence>
<proteinExistence type="predicted"/>
<dbReference type="PROSITE" id="PS50113">
    <property type="entry name" value="PAC"/>
    <property type="match status" value="3"/>
</dbReference>
<name>A0ABT3HGV3_9HYPH</name>
<dbReference type="Pfam" id="PF08448">
    <property type="entry name" value="PAS_4"/>
    <property type="match status" value="1"/>
</dbReference>
<dbReference type="EC" id="2.7.13.3" evidence="2"/>
<evidence type="ECO:0000256" key="1">
    <source>
        <dbReference type="ARBA" id="ARBA00000085"/>
    </source>
</evidence>
<dbReference type="CDD" id="cd00082">
    <property type="entry name" value="HisKA"/>
    <property type="match status" value="1"/>
</dbReference>
<dbReference type="InterPro" id="IPR036097">
    <property type="entry name" value="HisK_dim/P_sf"/>
</dbReference>
<feature type="domain" description="PAC" evidence="8">
    <location>
        <begin position="320"/>
        <end position="372"/>
    </location>
</feature>
<gene>
    <name evidence="9" type="ORF">M2319_003980</name>
</gene>
<dbReference type="InterPro" id="IPR036890">
    <property type="entry name" value="HATPase_C_sf"/>
</dbReference>
<reference evidence="10" key="1">
    <citation type="submission" date="2023-07" db="EMBL/GenBank/DDBJ databases">
        <title>Genome sequencing of Purple Non-Sulfur Bacteria from various extreme environments.</title>
        <authorList>
            <person name="Mayer M."/>
        </authorList>
    </citation>
    <scope>NUCLEOTIDE SEQUENCE [LARGE SCALE GENOMIC DNA]</scope>
    <source>
        <strain evidence="10">DSM 17935</strain>
    </source>
</reference>
<dbReference type="InterPro" id="IPR005467">
    <property type="entry name" value="His_kinase_dom"/>
</dbReference>
<dbReference type="InterPro" id="IPR004358">
    <property type="entry name" value="Sig_transdc_His_kin-like_C"/>
</dbReference>
<feature type="domain" description="PAC" evidence="8">
    <location>
        <begin position="189"/>
        <end position="244"/>
    </location>
</feature>
<dbReference type="SUPFAM" id="SSF55874">
    <property type="entry name" value="ATPase domain of HSP90 chaperone/DNA topoisomerase II/histidine kinase"/>
    <property type="match status" value="1"/>
</dbReference>
<dbReference type="Gene3D" id="3.30.450.20">
    <property type="entry name" value="PAS domain"/>
    <property type="match status" value="4"/>
</dbReference>
<evidence type="ECO:0000313" key="9">
    <source>
        <dbReference type="EMBL" id="MCW2309624.1"/>
    </source>
</evidence>
<accession>A0ABT3HGV3</accession>
<protein>
    <recommendedName>
        <fullName evidence="2">histidine kinase</fullName>
        <ecNumber evidence="2">2.7.13.3</ecNumber>
    </recommendedName>
</protein>
<dbReference type="PANTHER" id="PTHR43304">
    <property type="entry name" value="PHYTOCHROME-LIKE PROTEIN CPH1"/>
    <property type="match status" value="1"/>
</dbReference>
<comment type="catalytic activity">
    <reaction evidence="1">
        <text>ATP + protein L-histidine = ADP + protein N-phospho-L-histidine.</text>
        <dbReference type="EC" id="2.7.13.3"/>
    </reaction>
</comment>
<dbReference type="EMBL" id="JAOQNS010000013">
    <property type="protein sequence ID" value="MCW2309624.1"/>
    <property type="molecule type" value="Genomic_DNA"/>
</dbReference>
<organism evidence="9 10">
    <name type="scientific">Rhodobium gokarnense</name>
    <dbReference type="NCBI Taxonomy" id="364296"/>
    <lineage>
        <taxon>Bacteria</taxon>
        <taxon>Pseudomonadati</taxon>
        <taxon>Pseudomonadota</taxon>
        <taxon>Alphaproteobacteria</taxon>
        <taxon>Hyphomicrobiales</taxon>
        <taxon>Rhodobiaceae</taxon>
        <taxon>Rhodobium</taxon>
    </lineage>
</organism>
<dbReference type="SUPFAM" id="SSF55785">
    <property type="entry name" value="PYP-like sensor domain (PAS domain)"/>
    <property type="match status" value="3"/>
</dbReference>
<keyword evidence="3" id="KW-0597">Phosphoprotein</keyword>
<evidence type="ECO:0000256" key="2">
    <source>
        <dbReference type="ARBA" id="ARBA00012438"/>
    </source>
</evidence>
<dbReference type="InterPro" id="IPR052162">
    <property type="entry name" value="Sensor_kinase/Photoreceptor"/>
</dbReference>
<dbReference type="Pfam" id="PF08447">
    <property type="entry name" value="PAS_3"/>
    <property type="match status" value="2"/>
</dbReference>
<keyword evidence="5" id="KW-0418">Kinase</keyword>
<evidence type="ECO:0000259" key="7">
    <source>
        <dbReference type="PROSITE" id="PS50112"/>
    </source>
</evidence>
<dbReference type="PROSITE" id="PS50112">
    <property type="entry name" value="PAS"/>
    <property type="match status" value="2"/>
</dbReference>
<feature type="domain" description="Histidine kinase" evidence="6">
    <location>
        <begin position="518"/>
        <end position="731"/>
    </location>
</feature>
<dbReference type="InterPro" id="IPR035965">
    <property type="entry name" value="PAS-like_dom_sf"/>
</dbReference>
<dbReference type="CDD" id="cd00130">
    <property type="entry name" value="PAS"/>
    <property type="match status" value="3"/>
</dbReference>
<dbReference type="InterPro" id="IPR000700">
    <property type="entry name" value="PAS-assoc_C"/>
</dbReference>
<keyword evidence="4" id="KW-0808">Transferase</keyword>
<dbReference type="InterPro" id="IPR001610">
    <property type="entry name" value="PAC"/>
</dbReference>
<dbReference type="SUPFAM" id="SSF47384">
    <property type="entry name" value="Homodimeric domain of signal transducing histidine kinase"/>
    <property type="match status" value="1"/>
</dbReference>
<dbReference type="Proteomes" id="UP001209755">
    <property type="component" value="Unassembled WGS sequence"/>
</dbReference>
<dbReference type="InterPro" id="IPR013655">
    <property type="entry name" value="PAS_fold_3"/>
</dbReference>
<dbReference type="SMART" id="SM00387">
    <property type="entry name" value="HATPase_c"/>
    <property type="match status" value="1"/>
</dbReference>
<evidence type="ECO:0000259" key="8">
    <source>
        <dbReference type="PROSITE" id="PS50113"/>
    </source>
</evidence>
<evidence type="ECO:0000256" key="4">
    <source>
        <dbReference type="ARBA" id="ARBA00022679"/>
    </source>
</evidence>
<dbReference type="SMART" id="SM00086">
    <property type="entry name" value="PAC"/>
    <property type="match status" value="3"/>
</dbReference>